<dbReference type="Proteomes" id="UP001203423">
    <property type="component" value="Unassembled WGS sequence"/>
</dbReference>
<keyword evidence="3" id="KW-1185">Reference proteome</keyword>
<dbReference type="Pfam" id="PF17963">
    <property type="entry name" value="Big_9"/>
    <property type="match status" value="1"/>
</dbReference>
<dbReference type="Gene3D" id="2.60.40.10">
    <property type="entry name" value="Immunoglobulins"/>
    <property type="match status" value="4"/>
</dbReference>
<comment type="caution">
    <text evidence="2">The sequence shown here is derived from an EMBL/GenBank/DDBJ whole genome shotgun (WGS) entry which is preliminary data.</text>
</comment>
<sequence length="846" mass="90086">MFCYYINFIQSRHRLWVLLWVLSWELSAANLLDVNMAVSDTTPGAIATYTFSYTTVSDLTASHAVFYVGFPSGFYIVDDPNVQELNICQKLAVKINNIVKTCANSNAWGGNRWIQITEETPAGSIVEVILYGVTNASIAGSRSFGWLKTSTTGGHDVDSVNPVPRVTLIEPNFAPEIKGTANVVTINDHQTVIPFNTLTLFDADDDNLSVSISYSAENGLLSGTGLIGSPGHYSIASETLSNAQNKLQSIVFTPTADQVVVGRSVVTIFSLIANDSRFSSVTHSATEITANSINLSPVISGSPATTILQNSHFYFSPLGSDPDLGDSLSFSITNKPSWASFNTLTGELSGTPTNADVGVSNDIVIAVSDGSLSANLPDFDVSIVNINDAPVISGTPLTAVAQDSAYHFTPVFNDIDGDSLSFSIVNKPSWASFNTLTGELTGMPSNSNVGVTTDIVISVLDENGSTANLASFNLTVSNINDAPVISGTPLTAVAQGSAYHFMPVSNDIDGDSLSFNIVNKPSWASFNTLTGELTGTPTNADVGVTNDIVIAISDGSLSANLPAFDVSVVNVNDAPAISGTPLTAVTQDSAYHFTPVSNDIDGDSLSFSIVNQPSWASFNTLTGGLSGIPSNSDVGVTNNIVISVSDENGSTANLPAFDLSVVNVNDAPSILGGSFVLVSGSKINFWPMINDIDNDHDQLTVSVYQQPEFGQLVNDDNGWTYEASKDYLGLDVFYLTVQDLDLTSEPALFDVNIIAVDKMGLNDVIYQNKTENKVYFLDVLDNDRLASDEDITLVASFSIDGDTSVEGDVIKVVLLNQDNRFVTINYVIENEHDQLAYGQANLVINE</sequence>
<organism evidence="2 3">
    <name type="scientific">Shewanella surugensis</name>
    <dbReference type="NCBI Taxonomy" id="212020"/>
    <lineage>
        <taxon>Bacteria</taxon>
        <taxon>Pseudomonadati</taxon>
        <taxon>Pseudomonadota</taxon>
        <taxon>Gammaproteobacteria</taxon>
        <taxon>Alteromonadales</taxon>
        <taxon>Shewanellaceae</taxon>
        <taxon>Shewanella</taxon>
    </lineage>
</organism>
<dbReference type="EMBL" id="JAKIKS010000003">
    <property type="protein sequence ID" value="MCL1123216.1"/>
    <property type="molecule type" value="Genomic_DNA"/>
</dbReference>
<protein>
    <submittedName>
        <fullName evidence="2">Ig-like domain-containing protein</fullName>
    </submittedName>
</protein>
<name>A0ABT0L7S0_9GAMM</name>
<feature type="domain" description="Dystroglycan-type cadherin-like" evidence="1">
    <location>
        <begin position="484"/>
        <end position="575"/>
    </location>
</feature>
<dbReference type="RefSeq" id="WP_248938504.1">
    <property type="nucleotide sequence ID" value="NZ_JAKIKS010000003.1"/>
</dbReference>
<accession>A0ABT0L7S0</accession>
<feature type="domain" description="Dystroglycan-type cadherin-like" evidence="1">
    <location>
        <begin position="391"/>
        <end position="483"/>
    </location>
</feature>
<dbReference type="SUPFAM" id="SSF49313">
    <property type="entry name" value="Cadherin-like"/>
    <property type="match status" value="4"/>
</dbReference>
<feature type="domain" description="Dystroglycan-type cadherin-like" evidence="1">
    <location>
        <begin position="297"/>
        <end position="390"/>
    </location>
</feature>
<dbReference type="Pfam" id="PF05345">
    <property type="entry name" value="He_PIG"/>
    <property type="match status" value="4"/>
</dbReference>
<dbReference type="InterPro" id="IPR006644">
    <property type="entry name" value="Cadg"/>
</dbReference>
<evidence type="ECO:0000313" key="3">
    <source>
        <dbReference type="Proteomes" id="UP001203423"/>
    </source>
</evidence>
<gene>
    <name evidence="2" type="ORF">L2764_01640</name>
</gene>
<dbReference type="InterPro" id="IPR015919">
    <property type="entry name" value="Cadherin-like_sf"/>
</dbReference>
<dbReference type="SMART" id="SM00736">
    <property type="entry name" value="CADG"/>
    <property type="match status" value="4"/>
</dbReference>
<dbReference type="InterPro" id="IPR013783">
    <property type="entry name" value="Ig-like_fold"/>
</dbReference>
<evidence type="ECO:0000259" key="1">
    <source>
        <dbReference type="SMART" id="SM00736"/>
    </source>
</evidence>
<proteinExistence type="predicted"/>
<reference evidence="2 3" key="1">
    <citation type="submission" date="2022-01" db="EMBL/GenBank/DDBJ databases">
        <title>Whole genome-based taxonomy of the Shewanellaceae.</title>
        <authorList>
            <person name="Martin-Rodriguez A.J."/>
        </authorList>
    </citation>
    <scope>NUCLEOTIDE SEQUENCE [LARGE SCALE GENOMIC DNA]</scope>
    <source>
        <strain evidence="2 3">DSM 17177</strain>
    </source>
</reference>
<feature type="domain" description="Dystroglycan-type cadherin-like" evidence="1">
    <location>
        <begin position="577"/>
        <end position="668"/>
    </location>
</feature>
<evidence type="ECO:0000313" key="2">
    <source>
        <dbReference type="EMBL" id="MCL1123216.1"/>
    </source>
</evidence>